<sequence length="97" mass="11557">MKYIILDPDGNYIQDCYYVSEEQVKNEFENYTTVEPPQPSYAPKFNKEKNEWEDITYEEWLTKQPQQPREKTKTEILTEKLEMMQKALDDLILGGDA</sequence>
<evidence type="ECO:0000313" key="2">
    <source>
        <dbReference type="Proteomes" id="UP000075304"/>
    </source>
</evidence>
<dbReference type="PATRIC" id="fig|1398.25.peg.1773"/>
<dbReference type="Proteomes" id="UP000075304">
    <property type="component" value="Unassembled WGS sequence"/>
</dbReference>
<proteinExistence type="predicted"/>
<dbReference type="EMBL" id="LQYI01000024">
    <property type="protein sequence ID" value="KYC71628.1"/>
    <property type="molecule type" value="Genomic_DNA"/>
</dbReference>
<accession>A0A150KGN8</accession>
<dbReference type="AlphaFoldDB" id="A0A150KGN8"/>
<protein>
    <submittedName>
        <fullName evidence="1">Uncharacterized protein</fullName>
    </submittedName>
</protein>
<name>A0A150KGN8_HEYCO</name>
<gene>
    <name evidence="1" type="ORF">B4099_3169</name>
</gene>
<evidence type="ECO:0000313" key="1">
    <source>
        <dbReference type="EMBL" id="KYC71628.1"/>
    </source>
</evidence>
<organism evidence="1 2">
    <name type="scientific">Heyndrickxia coagulans</name>
    <name type="common">Weizmannia coagulans</name>
    <dbReference type="NCBI Taxonomy" id="1398"/>
    <lineage>
        <taxon>Bacteria</taxon>
        <taxon>Bacillati</taxon>
        <taxon>Bacillota</taxon>
        <taxon>Bacilli</taxon>
        <taxon>Bacillales</taxon>
        <taxon>Bacillaceae</taxon>
        <taxon>Heyndrickxia</taxon>
    </lineage>
</organism>
<comment type="caution">
    <text evidence="1">The sequence shown here is derived from an EMBL/GenBank/DDBJ whole genome shotgun (WGS) entry which is preliminary data.</text>
</comment>
<reference evidence="1 2" key="1">
    <citation type="submission" date="2016-01" db="EMBL/GenBank/DDBJ databases">
        <title>Genome Sequences of Twelve Sporeforming Bacillus Species Isolated from Foods.</title>
        <authorList>
            <person name="Berendsen E.M."/>
            <person name="Wells-Bennik M.H."/>
            <person name="Krawcyk A.O."/>
            <person name="De Jong A."/>
            <person name="Holsappel S."/>
            <person name="Eijlander R.T."/>
            <person name="Kuipers O.P."/>
        </authorList>
    </citation>
    <scope>NUCLEOTIDE SEQUENCE [LARGE SCALE GENOMIC DNA]</scope>
    <source>
        <strain evidence="1 2">B4099</strain>
    </source>
</reference>
<dbReference type="RefSeq" id="WP_061574453.1">
    <property type="nucleotide sequence ID" value="NZ_LQYI01000024.1"/>
</dbReference>